<dbReference type="GO" id="GO:0005634">
    <property type="term" value="C:nucleus"/>
    <property type="evidence" value="ECO:0007669"/>
    <property type="project" value="UniProtKB-SubCell"/>
</dbReference>
<sequence>MDSYAELIPPTAVTHAVALPFTSSGTKNLVVAKTSLLQVFEINEPAKDDQPRLSFVGEYPLYGTVAALAAVELPHTQSGGAALLVATRNAKLSLVEWSPRENRISTISIHYYENEYKARPFISDWKDENPVLTVDPNSRCAALAFGGSAMALIPFRQQDEDLPQELDLSLQQTNTNGDPARQAPYEKSFVIPLMRLDPRLVRPIDLAFLHEYREPTLGVLSGTQQPSSGLLAVRKDCLSYVAITLDIEEAAMTTLIVVNGLPSDLWKVVPLPLPAGGALLVGANELLHVNQSAKVSATAVNEFAEDVSDFPMLDQSYLNMKLEGCEIGVSLDPDTGDRLLTLHDGSLAVIKFKITNGLVAGLSVTPLGQVQQIPYLASPSCVVAMDKQRLFFGSAEGPSILASWSRDESRISRKRSHAQMVQQESLTVTDDALDDLDDDDIYATAAEAPKVNQAANSQDALHEDTGYRFEKIDELLSLGPINNICFGRSPRVGDDRLEMVAAVGRGPSSKLAFMGRQVVPDPIQLMPWVNVMNIWSINVASTKNKPWRTLMVYDGETTKVYDTTAEDYPERTGTDFEHEGETMAVGTLNDGKLVVQCRPHEIRTYDRDLGLSQIVPMEDSVTGEELSIVNTSFCDPYLLVLRVDGSLQVLQVQKNGEVDPLEATGALAEKHWMCGCLYAGVTFADGAPTAFLINDSGALVVLRLPSTEPVYYIPQMAFLLPFLIPGAPNRRGEKAKLTDILVADLGPEHSTKAYLIVKDSQDDLTVYEPYYYDPTGRAGHGEFDHLMFRKVHFPYIPFDDRDYGDEDSRPETMRAIKVGNRHMVYLPSLSPSLIVKEAIGPPKAIGLRVEKPTKTMQPYDDDGNFFLVYHDGTCGKYGPQENATFETGWSISLMSLPAAQPEEIRHLAFYEPREVYVIATCRNEDFLFSADDKRHETNDDISMRPQISRYTIHLLSAKTNAIIESMPWPYSQETFTGLKVMPLEVSELTRKQRPMLVIGSVAIRGEDMPAKGAVTVIEIVDVVPHPDQPESGMRMRIVCHEITRGAITSLEPWPGGLICTGQGLRLMIRGLREDGTCLPVAFLDAQCFTTQFKSLPENKLWLAGDALQGLWFGCWTEEPYRLNLLGKTRCPLEVVTAEFLPTGEDLDILIIDPQTNLNVYRWDPHAHKAESGMRLIKRCSFHLGHFPTSMVRVPSTLYGDNPATDYVLVTFSSGAMGCIAPIEEASCRPLTAMEVAMTGGILDHTCALNQRAYRSGEPENAKDMMIGRGGVVDGEVLKCLGDLGVIRRNEVLGEVGFSSTWGFRTALLRITGGGLGFV</sequence>
<keyword evidence="2" id="KW-0539">Nucleus</keyword>
<evidence type="ECO:0000259" key="5">
    <source>
        <dbReference type="Pfam" id="PF23726"/>
    </source>
</evidence>
<dbReference type="Pfam" id="PF03178">
    <property type="entry name" value="CPSF_A"/>
    <property type="match status" value="1"/>
</dbReference>
<gene>
    <name evidence="6" type="ORF">K470DRAFT_259479</name>
</gene>
<evidence type="ECO:0000256" key="2">
    <source>
        <dbReference type="ARBA" id="ARBA00023242"/>
    </source>
</evidence>
<dbReference type="EMBL" id="MU006003">
    <property type="protein sequence ID" value="KAF2858764.1"/>
    <property type="molecule type" value="Genomic_DNA"/>
</dbReference>
<evidence type="ECO:0000259" key="3">
    <source>
        <dbReference type="Pfam" id="PF03178"/>
    </source>
</evidence>
<evidence type="ECO:0000313" key="6">
    <source>
        <dbReference type="EMBL" id="KAF2858764.1"/>
    </source>
</evidence>
<evidence type="ECO:0000313" key="7">
    <source>
        <dbReference type="Proteomes" id="UP000799421"/>
    </source>
</evidence>
<feature type="domain" description="RSE1/DDB1/CPSF1 C-terminal" evidence="3">
    <location>
        <begin position="950"/>
        <end position="1278"/>
    </location>
</feature>
<protein>
    <recommendedName>
        <fullName evidence="8">Protein CFT1</fullName>
    </recommendedName>
</protein>
<comment type="subcellular location">
    <subcellularLocation>
        <location evidence="1">Nucleus</location>
    </subcellularLocation>
</comment>
<dbReference type="Gene3D" id="2.130.10.10">
    <property type="entry name" value="YVTN repeat-like/Quinoprotein amine dehydrogenase"/>
    <property type="match status" value="3"/>
</dbReference>
<dbReference type="PANTHER" id="PTHR10644">
    <property type="entry name" value="DNA REPAIR/RNA PROCESSING CPSF FAMILY"/>
    <property type="match status" value="1"/>
</dbReference>
<dbReference type="InterPro" id="IPR050358">
    <property type="entry name" value="RSE1/DDB1/CFT1"/>
</dbReference>
<organism evidence="6 7">
    <name type="scientific">Piedraia hortae CBS 480.64</name>
    <dbReference type="NCBI Taxonomy" id="1314780"/>
    <lineage>
        <taxon>Eukaryota</taxon>
        <taxon>Fungi</taxon>
        <taxon>Dikarya</taxon>
        <taxon>Ascomycota</taxon>
        <taxon>Pezizomycotina</taxon>
        <taxon>Dothideomycetes</taxon>
        <taxon>Dothideomycetidae</taxon>
        <taxon>Capnodiales</taxon>
        <taxon>Piedraiaceae</taxon>
        <taxon>Piedraia</taxon>
    </lineage>
</organism>
<evidence type="ECO:0008006" key="8">
    <source>
        <dbReference type="Google" id="ProtNLM"/>
    </source>
</evidence>
<keyword evidence="7" id="KW-1185">Reference proteome</keyword>
<reference evidence="6" key="1">
    <citation type="journal article" date="2020" name="Stud. Mycol.">
        <title>101 Dothideomycetes genomes: a test case for predicting lifestyles and emergence of pathogens.</title>
        <authorList>
            <person name="Haridas S."/>
            <person name="Albert R."/>
            <person name="Binder M."/>
            <person name="Bloem J."/>
            <person name="Labutti K."/>
            <person name="Salamov A."/>
            <person name="Andreopoulos B."/>
            <person name="Baker S."/>
            <person name="Barry K."/>
            <person name="Bills G."/>
            <person name="Bluhm B."/>
            <person name="Cannon C."/>
            <person name="Castanera R."/>
            <person name="Culley D."/>
            <person name="Daum C."/>
            <person name="Ezra D."/>
            <person name="Gonzalez J."/>
            <person name="Henrissat B."/>
            <person name="Kuo A."/>
            <person name="Liang C."/>
            <person name="Lipzen A."/>
            <person name="Lutzoni F."/>
            <person name="Magnuson J."/>
            <person name="Mondo S."/>
            <person name="Nolan M."/>
            <person name="Ohm R."/>
            <person name="Pangilinan J."/>
            <person name="Park H.-J."/>
            <person name="Ramirez L."/>
            <person name="Alfaro M."/>
            <person name="Sun H."/>
            <person name="Tritt A."/>
            <person name="Yoshinaga Y."/>
            <person name="Zwiers L.-H."/>
            <person name="Turgeon B."/>
            <person name="Goodwin S."/>
            <person name="Spatafora J."/>
            <person name="Crous P."/>
            <person name="Grigoriev I."/>
        </authorList>
    </citation>
    <scope>NUCLEOTIDE SEQUENCE</scope>
    <source>
        <strain evidence="6">CBS 480.64</strain>
    </source>
</reference>
<feature type="domain" description="RSE1/DDB1/CPSF1 second beta-propeller" evidence="5">
    <location>
        <begin position="531"/>
        <end position="862"/>
    </location>
</feature>
<dbReference type="InterPro" id="IPR018846">
    <property type="entry name" value="Beta-prop_RSE1/DDB1/CPSF1_1st"/>
</dbReference>
<evidence type="ECO:0000256" key="1">
    <source>
        <dbReference type="ARBA" id="ARBA00004123"/>
    </source>
</evidence>
<dbReference type="InterPro" id="IPR058543">
    <property type="entry name" value="Beta-prop_RSE1/DDB1/CPSF1_2nd"/>
</dbReference>
<dbReference type="Proteomes" id="UP000799421">
    <property type="component" value="Unassembled WGS sequence"/>
</dbReference>
<dbReference type="OrthoDB" id="6109at2759"/>
<evidence type="ECO:0000259" key="4">
    <source>
        <dbReference type="Pfam" id="PF10433"/>
    </source>
</evidence>
<name>A0A6A7BU90_9PEZI</name>
<dbReference type="Pfam" id="PF23726">
    <property type="entry name" value="Beta-prop_RSE1_2nd"/>
    <property type="match status" value="1"/>
</dbReference>
<dbReference type="Pfam" id="PF10433">
    <property type="entry name" value="Beta-prop_RSE1_1st"/>
    <property type="match status" value="1"/>
</dbReference>
<dbReference type="GO" id="GO:0003676">
    <property type="term" value="F:nucleic acid binding"/>
    <property type="evidence" value="ECO:0007669"/>
    <property type="project" value="InterPro"/>
</dbReference>
<dbReference type="InterPro" id="IPR004871">
    <property type="entry name" value="RSE1/DDB1/CPSF1_C"/>
</dbReference>
<accession>A0A6A7BU90</accession>
<dbReference type="InterPro" id="IPR015943">
    <property type="entry name" value="WD40/YVTN_repeat-like_dom_sf"/>
</dbReference>
<proteinExistence type="predicted"/>
<feature type="domain" description="RSE1/DDB1/CPSF1 first beta-propeller" evidence="4">
    <location>
        <begin position="12"/>
        <end position="423"/>
    </location>
</feature>